<dbReference type="InterPro" id="IPR050264">
    <property type="entry name" value="Bact_CCA-adding_enz_type3_sf"/>
</dbReference>
<evidence type="ECO:0000256" key="5">
    <source>
        <dbReference type="ARBA" id="ARBA00022723"/>
    </source>
</evidence>
<keyword evidence="10 11" id="KW-0694">RNA-binding</keyword>
<dbReference type="Gene3D" id="1.10.246.80">
    <property type="match status" value="1"/>
</dbReference>
<dbReference type="GO" id="GO:0000049">
    <property type="term" value="F:tRNA binding"/>
    <property type="evidence" value="ECO:0007669"/>
    <property type="project" value="UniProtKB-UniRule"/>
</dbReference>
<dbReference type="SUPFAM" id="SSF81301">
    <property type="entry name" value="Nucleotidyltransferase"/>
    <property type="match status" value="1"/>
</dbReference>
<gene>
    <name evidence="11" type="primary">cca</name>
    <name evidence="15" type="ORF">DS031_06695</name>
</gene>
<accession>A0A366XYN5</accession>
<dbReference type="InterPro" id="IPR032810">
    <property type="entry name" value="CCA-adding_enz_C"/>
</dbReference>
<evidence type="ECO:0000256" key="4">
    <source>
        <dbReference type="ARBA" id="ARBA00022695"/>
    </source>
</evidence>
<comment type="similarity">
    <text evidence="11">Belongs to the tRNA nucleotidyltransferase/poly(A) polymerase family. Bacterial CCA-adding enzyme type 3 subfamily.</text>
</comment>
<keyword evidence="16" id="KW-1185">Reference proteome</keyword>
<keyword evidence="6 11" id="KW-0547">Nucleotide-binding</keyword>
<keyword evidence="9 11" id="KW-0460">Magnesium</keyword>
<dbReference type="PANTHER" id="PTHR46173:SF1">
    <property type="entry name" value="CCA TRNA NUCLEOTIDYLTRANSFERASE 1, MITOCHONDRIAL"/>
    <property type="match status" value="1"/>
</dbReference>
<dbReference type="NCBIfam" id="NF009814">
    <property type="entry name" value="PRK13299.1"/>
    <property type="match status" value="1"/>
</dbReference>
<dbReference type="HAMAP" id="MF_01263">
    <property type="entry name" value="CCA_bact_type3"/>
    <property type="match status" value="1"/>
</dbReference>
<evidence type="ECO:0000313" key="16">
    <source>
        <dbReference type="Proteomes" id="UP000253314"/>
    </source>
</evidence>
<comment type="miscellaneous">
    <text evidence="11">A single active site specifically recognizes both ATP and CTP and is responsible for their addition.</text>
</comment>
<organism evidence="15 16">
    <name type="scientific">Bacillus taeanensis</name>
    <dbReference type="NCBI Taxonomy" id="273032"/>
    <lineage>
        <taxon>Bacteria</taxon>
        <taxon>Bacillati</taxon>
        <taxon>Bacillota</taxon>
        <taxon>Bacilli</taxon>
        <taxon>Bacillales</taxon>
        <taxon>Bacillaceae</taxon>
        <taxon>Bacillus</taxon>
    </lineage>
</organism>
<evidence type="ECO:0000256" key="11">
    <source>
        <dbReference type="HAMAP-Rule" id="MF_01263"/>
    </source>
</evidence>
<evidence type="ECO:0000256" key="7">
    <source>
        <dbReference type="ARBA" id="ARBA00022800"/>
    </source>
</evidence>
<feature type="binding site" evidence="11">
    <location>
        <position position="27"/>
    </location>
    <ligand>
        <name>CTP</name>
        <dbReference type="ChEBI" id="CHEBI:37563"/>
    </ligand>
</feature>
<comment type="subunit">
    <text evidence="11">Homodimer.</text>
</comment>
<comment type="catalytic activity">
    <reaction evidence="11">
        <text>a tRNA with a 3' CCA end + 2 CTP + ATP = a tRNA with a 3' CCACCA end + 3 diphosphate</text>
        <dbReference type="Rhea" id="RHEA:76235"/>
        <dbReference type="Rhea" id="RHEA-COMP:10468"/>
        <dbReference type="Rhea" id="RHEA-COMP:18655"/>
        <dbReference type="ChEBI" id="CHEBI:30616"/>
        <dbReference type="ChEBI" id="CHEBI:33019"/>
        <dbReference type="ChEBI" id="CHEBI:37563"/>
        <dbReference type="ChEBI" id="CHEBI:83071"/>
        <dbReference type="ChEBI" id="CHEBI:195187"/>
    </reaction>
</comment>
<feature type="domain" description="Poly A polymerase head" evidence="12">
    <location>
        <begin position="22"/>
        <end position="142"/>
    </location>
</feature>
<dbReference type="Pfam" id="PF01743">
    <property type="entry name" value="PolyA_pol"/>
    <property type="match status" value="1"/>
</dbReference>
<comment type="function">
    <text evidence="11">Catalyzes the addition and repair of the essential 3'-terminal CCA sequence in tRNAs without using a nucleic acid template. Adds these three nucleotides in the order of C, C, and A to the tRNA nucleotide-73, using CTP and ATP as substrates and producing inorganic pyrophosphate. tRNA 3'-terminal CCA addition is required both for tRNA processing and repair. Also involved in tRNA surveillance by mediating tandem CCA addition to generate a CCACCA at the 3' terminus of unstable tRNAs. While stable tRNAs receive only 3'-terminal CCA, unstable tRNAs are marked with CCACCA and rapidly degraded.</text>
</comment>
<dbReference type="GO" id="GO:0005524">
    <property type="term" value="F:ATP binding"/>
    <property type="evidence" value="ECO:0007669"/>
    <property type="project" value="UniProtKB-UniRule"/>
</dbReference>
<evidence type="ECO:0000256" key="2">
    <source>
        <dbReference type="ARBA" id="ARBA00022679"/>
    </source>
</evidence>
<evidence type="ECO:0000259" key="12">
    <source>
        <dbReference type="Pfam" id="PF01743"/>
    </source>
</evidence>
<dbReference type="Pfam" id="PF13735">
    <property type="entry name" value="tRNA_NucTran2_2"/>
    <property type="match status" value="1"/>
</dbReference>
<dbReference type="Gene3D" id="3.30.460.10">
    <property type="entry name" value="Beta Polymerase, domain 2"/>
    <property type="match status" value="1"/>
</dbReference>
<feature type="binding site" evidence="11">
    <location>
        <position position="111"/>
    </location>
    <ligand>
        <name>ATP</name>
        <dbReference type="ChEBI" id="CHEBI:30616"/>
    </ligand>
</feature>
<dbReference type="SUPFAM" id="SSF81891">
    <property type="entry name" value="Poly A polymerase C-terminal region-like"/>
    <property type="match status" value="1"/>
</dbReference>
<dbReference type="Proteomes" id="UP000253314">
    <property type="component" value="Unassembled WGS sequence"/>
</dbReference>
<dbReference type="RefSeq" id="WP_113805160.1">
    <property type="nucleotide sequence ID" value="NZ_QOCW01000005.1"/>
</dbReference>
<feature type="binding site" evidence="11">
    <location>
        <position position="30"/>
    </location>
    <ligand>
        <name>ATP</name>
        <dbReference type="ChEBI" id="CHEBI:30616"/>
    </ligand>
</feature>
<comment type="cofactor">
    <cofactor evidence="1 11">
        <name>Mg(2+)</name>
        <dbReference type="ChEBI" id="CHEBI:18420"/>
    </cofactor>
</comment>
<dbReference type="AlphaFoldDB" id="A0A366XYN5"/>
<evidence type="ECO:0000313" key="15">
    <source>
        <dbReference type="EMBL" id="RBW70255.1"/>
    </source>
</evidence>
<comment type="catalytic activity">
    <reaction evidence="11">
        <text>a tRNA precursor + 2 CTP + ATP = a tRNA with a 3' CCA end + 3 diphosphate</text>
        <dbReference type="Rhea" id="RHEA:14433"/>
        <dbReference type="Rhea" id="RHEA-COMP:10465"/>
        <dbReference type="Rhea" id="RHEA-COMP:10468"/>
        <dbReference type="ChEBI" id="CHEBI:30616"/>
        <dbReference type="ChEBI" id="CHEBI:33019"/>
        <dbReference type="ChEBI" id="CHEBI:37563"/>
        <dbReference type="ChEBI" id="CHEBI:74896"/>
        <dbReference type="ChEBI" id="CHEBI:83071"/>
        <dbReference type="EC" id="2.7.7.72"/>
    </reaction>
</comment>
<dbReference type="EMBL" id="QOCW01000005">
    <property type="protein sequence ID" value="RBW70255.1"/>
    <property type="molecule type" value="Genomic_DNA"/>
</dbReference>
<name>A0A366XYN5_9BACI</name>
<feature type="domain" description="tRNA nucleotidyltransferase/poly(A) polymerase RNA and SrmB- binding" evidence="13">
    <location>
        <begin position="169"/>
        <end position="226"/>
    </location>
</feature>
<evidence type="ECO:0000256" key="6">
    <source>
        <dbReference type="ARBA" id="ARBA00022741"/>
    </source>
</evidence>
<feature type="binding site" evidence="11">
    <location>
        <position position="111"/>
    </location>
    <ligand>
        <name>CTP</name>
        <dbReference type="ChEBI" id="CHEBI:37563"/>
    </ligand>
</feature>
<feature type="binding site" evidence="11">
    <location>
        <position position="42"/>
    </location>
    <ligand>
        <name>Mg(2+)</name>
        <dbReference type="ChEBI" id="CHEBI:18420"/>
    </ligand>
</feature>
<feature type="binding site" evidence="11">
    <location>
        <position position="160"/>
    </location>
    <ligand>
        <name>ATP</name>
        <dbReference type="ChEBI" id="CHEBI:30616"/>
    </ligand>
</feature>
<feature type="binding site" evidence="11">
    <location>
        <position position="157"/>
    </location>
    <ligand>
        <name>ATP</name>
        <dbReference type="ChEBI" id="CHEBI:30616"/>
    </ligand>
</feature>
<dbReference type="InterPro" id="IPR023068">
    <property type="entry name" value="CCA-adding_enz_firmicutes"/>
</dbReference>
<feature type="binding site" evidence="11">
    <location>
        <position position="160"/>
    </location>
    <ligand>
        <name>CTP</name>
        <dbReference type="ChEBI" id="CHEBI:37563"/>
    </ligand>
</feature>
<feature type="binding site" evidence="11">
    <location>
        <position position="27"/>
    </location>
    <ligand>
        <name>ATP</name>
        <dbReference type="ChEBI" id="CHEBI:30616"/>
    </ligand>
</feature>
<dbReference type="GO" id="GO:0004810">
    <property type="term" value="F:CCA tRNA nucleotidyltransferase activity"/>
    <property type="evidence" value="ECO:0007669"/>
    <property type="project" value="UniProtKB-UniRule"/>
</dbReference>
<evidence type="ECO:0000256" key="9">
    <source>
        <dbReference type="ARBA" id="ARBA00022842"/>
    </source>
</evidence>
<feature type="domain" description="CCA-adding enzyme C-terminal" evidence="14">
    <location>
        <begin position="247"/>
        <end position="391"/>
    </location>
</feature>
<dbReference type="GO" id="GO:0160016">
    <property type="term" value="F:CCACCA tRNA nucleotidyltransferase activity"/>
    <property type="evidence" value="ECO:0007669"/>
    <property type="project" value="RHEA"/>
</dbReference>
<protein>
    <recommendedName>
        <fullName evidence="11">CCA-adding enzyme</fullName>
        <ecNumber evidence="11">2.7.7.72</ecNumber>
    </recommendedName>
    <alternativeName>
        <fullName evidence="11">CCA tRNA nucleotidyltransferase</fullName>
    </alternativeName>
    <alternativeName>
        <fullName evidence="11">tRNA CCA-pyrophosphorylase</fullName>
    </alternativeName>
    <alternativeName>
        <fullName evidence="11">tRNA adenylyl-/cytidylyl- transferase</fullName>
    </alternativeName>
    <alternativeName>
        <fullName evidence="11">tRNA nucleotidyltransferase</fullName>
    </alternativeName>
    <alternativeName>
        <fullName evidence="11">tRNA-NT</fullName>
    </alternativeName>
</protein>
<feature type="binding site" evidence="11">
    <location>
        <position position="163"/>
    </location>
    <ligand>
        <name>ATP</name>
        <dbReference type="ChEBI" id="CHEBI:30616"/>
    </ligand>
</feature>
<dbReference type="Pfam" id="PF12627">
    <property type="entry name" value="PolyA_pol_RNAbd"/>
    <property type="match status" value="1"/>
</dbReference>
<dbReference type="InterPro" id="IPR043519">
    <property type="entry name" value="NT_sf"/>
</dbReference>
<keyword evidence="3 11" id="KW-0819">tRNA processing</keyword>
<feature type="binding site" evidence="11">
    <location>
        <position position="163"/>
    </location>
    <ligand>
        <name>CTP</name>
        <dbReference type="ChEBI" id="CHEBI:37563"/>
    </ligand>
</feature>
<dbReference type="PANTHER" id="PTHR46173">
    <property type="entry name" value="CCA TRNA NUCLEOTIDYLTRANSFERASE 1, MITOCHONDRIAL"/>
    <property type="match status" value="1"/>
</dbReference>
<evidence type="ECO:0000259" key="13">
    <source>
        <dbReference type="Pfam" id="PF12627"/>
    </source>
</evidence>
<dbReference type="EC" id="2.7.7.72" evidence="11"/>
<evidence type="ECO:0000256" key="8">
    <source>
        <dbReference type="ARBA" id="ARBA00022840"/>
    </source>
</evidence>
<feature type="binding site" evidence="11">
    <location>
        <position position="30"/>
    </location>
    <ligand>
        <name>CTP</name>
        <dbReference type="ChEBI" id="CHEBI:37563"/>
    </ligand>
</feature>
<reference evidence="15 16" key="1">
    <citation type="submission" date="2018-07" db="EMBL/GenBank/DDBJ databases">
        <title>Lottiidibacillus patelloidae gen. nov., sp. nov., isolated from the intestinal tract of a marine limpet and the reclassification of B. taeanensis BH030017T, B. algicola KMM 3737T and B. hwajinpoensis SW-72T as genus Lottiidibacillus.</title>
        <authorList>
            <person name="Liu R."/>
            <person name="Huang Z."/>
        </authorList>
    </citation>
    <scope>NUCLEOTIDE SEQUENCE [LARGE SCALE GENOMIC DNA]</scope>
    <source>
        <strain evidence="15 16">BH030017</strain>
    </source>
</reference>
<keyword evidence="4 11" id="KW-0548">Nucleotidyltransferase</keyword>
<dbReference type="Gene3D" id="1.20.58.560">
    <property type="match status" value="1"/>
</dbReference>
<feature type="binding site" evidence="11">
    <location>
        <position position="157"/>
    </location>
    <ligand>
        <name>CTP</name>
        <dbReference type="ChEBI" id="CHEBI:37563"/>
    </ligand>
</feature>
<keyword evidence="2 11" id="KW-0808">Transferase</keyword>
<keyword evidence="7 11" id="KW-0692">RNA repair</keyword>
<evidence type="ECO:0000259" key="14">
    <source>
        <dbReference type="Pfam" id="PF13735"/>
    </source>
</evidence>
<feature type="binding site" evidence="11">
    <location>
        <position position="154"/>
    </location>
    <ligand>
        <name>ATP</name>
        <dbReference type="ChEBI" id="CHEBI:30616"/>
    </ligand>
</feature>
<dbReference type="CDD" id="cd05398">
    <property type="entry name" value="NT_ClassII-CCAase"/>
    <property type="match status" value="1"/>
</dbReference>
<evidence type="ECO:0000256" key="3">
    <source>
        <dbReference type="ARBA" id="ARBA00022694"/>
    </source>
</evidence>
<proteinExistence type="inferred from homology"/>
<feature type="binding site" evidence="11">
    <location>
        <position position="40"/>
    </location>
    <ligand>
        <name>Mg(2+)</name>
        <dbReference type="ChEBI" id="CHEBI:18420"/>
    </ligand>
</feature>
<evidence type="ECO:0000256" key="10">
    <source>
        <dbReference type="ARBA" id="ARBA00022884"/>
    </source>
</evidence>
<dbReference type="Gene3D" id="1.10.110.30">
    <property type="match status" value="1"/>
</dbReference>
<dbReference type="InterPro" id="IPR032828">
    <property type="entry name" value="PolyA_RNA-bd"/>
</dbReference>
<keyword evidence="8 11" id="KW-0067">ATP-binding</keyword>
<dbReference type="GO" id="GO:0001680">
    <property type="term" value="P:tRNA 3'-terminal CCA addition"/>
    <property type="evidence" value="ECO:0007669"/>
    <property type="project" value="UniProtKB-UniRule"/>
</dbReference>
<keyword evidence="5 11" id="KW-0479">Metal-binding</keyword>
<dbReference type="InterPro" id="IPR002646">
    <property type="entry name" value="PolA_pol_head_dom"/>
</dbReference>
<comment type="caution">
    <text evidence="15">The sequence shown here is derived from an EMBL/GenBank/DDBJ whole genome shotgun (WGS) entry which is preliminary data.</text>
</comment>
<dbReference type="OrthoDB" id="9805698at2"/>
<evidence type="ECO:0000256" key="1">
    <source>
        <dbReference type="ARBA" id="ARBA00001946"/>
    </source>
</evidence>
<sequence>MNSVFVKAVPILETLQEYGFKAYFVGGAVRDMLLHRPIHDIDIATSASPQEVVGLFKNVIPVGIEHGTVVVHEKGVSYEVTTFRKETEYEDFRHPSSIEFVDDLGEDLQRRDFTINALAMTVDGDIIDLYNGIDDLTNRTIRAVGDPAERFYEDPLRMLRAVRFVSQLNFKLDEPTEQEIRRLASHLSHLSIERIAQEWEKLMLGSAREKGIELFISTGLYEYVPHFVTYKNGLLSLKELPIHQLYHVREMWALLTYLCQVPAKMILKAWKQPSLLIKEVEIIQQTLEHLKQNNWDDYQLFKTGVELAKSIEAVRSILYKENAAENIENIVKKYNALPIKDKKELSVNGHDVMKWKNKKAGPWLGKELQMIEQAVIDKKVKNEKNAIKEWVDRCNSQ</sequence>
<feature type="binding site" evidence="11">
    <location>
        <position position="154"/>
    </location>
    <ligand>
        <name>CTP</name>
        <dbReference type="ChEBI" id="CHEBI:37563"/>
    </ligand>
</feature>
<dbReference type="GO" id="GO:0000287">
    <property type="term" value="F:magnesium ion binding"/>
    <property type="evidence" value="ECO:0007669"/>
    <property type="project" value="UniProtKB-UniRule"/>
</dbReference>
<dbReference type="GO" id="GO:0042245">
    <property type="term" value="P:RNA repair"/>
    <property type="evidence" value="ECO:0007669"/>
    <property type="project" value="UniProtKB-KW"/>
</dbReference>